<dbReference type="InterPro" id="IPR012132">
    <property type="entry name" value="GMC_OxRdtase"/>
</dbReference>
<dbReference type="SUPFAM" id="SSF54373">
    <property type="entry name" value="FAD-linked reductases, C-terminal domain"/>
    <property type="match status" value="1"/>
</dbReference>
<comment type="cofactor">
    <cofactor evidence="3">
        <name>FAD</name>
        <dbReference type="ChEBI" id="CHEBI:57692"/>
    </cofactor>
</comment>
<feature type="active site" description="Proton donor" evidence="2">
    <location>
        <position position="501"/>
    </location>
</feature>
<organism evidence="5 6">
    <name type="scientific">Fonsecaea erecta</name>
    <dbReference type="NCBI Taxonomy" id="1367422"/>
    <lineage>
        <taxon>Eukaryota</taxon>
        <taxon>Fungi</taxon>
        <taxon>Dikarya</taxon>
        <taxon>Ascomycota</taxon>
        <taxon>Pezizomycotina</taxon>
        <taxon>Eurotiomycetes</taxon>
        <taxon>Chaetothyriomycetidae</taxon>
        <taxon>Chaetothyriales</taxon>
        <taxon>Herpotrichiellaceae</taxon>
        <taxon>Fonsecaea</taxon>
    </lineage>
</organism>
<protein>
    <recommendedName>
        <fullName evidence="4">Glucose-methanol-choline oxidoreductase N-terminal domain-containing protein</fullName>
    </recommendedName>
</protein>
<dbReference type="RefSeq" id="XP_018693564.1">
    <property type="nucleotide sequence ID" value="XM_018836711.1"/>
</dbReference>
<dbReference type="Gene3D" id="3.50.50.60">
    <property type="entry name" value="FAD/NAD(P)-binding domain"/>
    <property type="match status" value="1"/>
</dbReference>
<comment type="similarity">
    <text evidence="1">Belongs to the GMC oxidoreductase family.</text>
</comment>
<evidence type="ECO:0000313" key="6">
    <source>
        <dbReference type="Proteomes" id="UP000078343"/>
    </source>
</evidence>
<dbReference type="Proteomes" id="UP000078343">
    <property type="component" value="Unassembled WGS sequence"/>
</dbReference>
<dbReference type="GeneID" id="30009367"/>
<accession>A0A178ZK75</accession>
<dbReference type="PANTHER" id="PTHR11552">
    <property type="entry name" value="GLUCOSE-METHANOL-CHOLINE GMC OXIDOREDUCTASE"/>
    <property type="match status" value="1"/>
</dbReference>
<dbReference type="InterPro" id="IPR036188">
    <property type="entry name" value="FAD/NAD-bd_sf"/>
</dbReference>
<evidence type="ECO:0000259" key="4">
    <source>
        <dbReference type="PROSITE" id="PS00624"/>
    </source>
</evidence>
<keyword evidence="3" id="KW-0274">FAD</keyword>
<proteinExistence type="inferred from homology"/>
<gene>
    <name evidence="5" type="ORF">AYL99_05199</name>
</gene>
<evidence type="ECO:0000256" key="1">
    <source>
        <dbReference type="ARBA" id="ARBA00010790"/>
    </source>
</evidence>
<sequence>MVQELHTYDYVVVGGGISGVVVASRLHESLPSASIALIEAGKDESEFELAKYTKYIAAVRGSSIDYSYDTVPQLHMDGTRKKAWAGRALSGGGAINVGAWMRGPAVDYERWAKLADDDSWTFDKLLPFFRKSETFLKDNPDPVLHGTQGPMDVQLMKDIRRGKCYPLAEPLKQAWLEVDPSLPWNEDINNGYPLGMGDCASTLIGGERQFPHQKFPLDGVKIFTKSIVARVLLRRDPSSPLPVAVGVELVDGQKIHANKEVIICAGAFNSPKILLLSGIGPALEIHQHGIPVEVDLPEVGKGFRDDIVMRVAWRLRHPERGLSLGSPALTDPDLVNNLPLDFFVWTQCPMDEVRKALEKDGIVDQEHELLHPKVVHQENYIMWMAGRSDALLAKLGLSNDGKFMCTSTYNLHPTSVGSITLSSADPLAPPVIDPNYYATETDRVIWRDALRKQMRVLLDTPSGKSFVVEEAPPPGYPQLTLDSSDREIDRRVGAFGETGSHPSGSCAMGKVVDSRLRVKGVRGLRVVDASIFPGPIATHIQAGVYVVAEKGADMIAADAKPRALSAEKL</sequence>
<reference evidence="5 6" key="1">
    <citation type="submission" date="2016-04" db="EMBL/GenBank/DDBJ databases">
        <title>Draft genome of Fonsecaea erecta CBS 125763.</title>
        <authorList>
            <person name="Weiss V.A."/>
            <person name="Vicente V.A."/>
            <person name="Raittz R.T."/>
            <person name="Moreno L.F."/>
            <person name="De Souza E.M."/>
            <person name="Pedrosa F.O."/>
            <person name="Steffens M.B."/>
            <person name="Faoro H."/>
            <person name="Tadra-Sfeir M.Z."/>
            <person name="Najafzadeh M.J."/>
            <person name="Felipe M.S."/>
            <person name="Teixeira M."/>
            <person name="Sun J."/>
            <person name="Xi L."/>
            <person name="Gomes R."/>
            <person name="De Azevedo C.M."/>
            <person name="Salgado C.G."/>
            <person name="Da Silva M.B."/>
            <person name="Nascimento M.F."/>
            <person name="Queiroz-Telles F."/>
            <person name="Attili D.S."/>
            <person name="Gorbushina A."/>
        </authorList>
    </citation>
    <scope>NUCLEOTIDE SEQUENCE [LARGE SCALE GENOMIC DNA]</scope>
    <source>
        <strain evidence="5 6">CBS 125763</strain>
    </source>
</reference>
<dbReference type="STRING" id="1367422.A0A178ZK75"/>
<comment type="caution">
    <text evidence="5">The sequence shown here is derived from an EMBL/GenBank/DDBJ whole genome shotgun (WGS) entry which is preliminary data.</text>
</comment>
<dbReference type="EMBL" id="LVYI01000004">
    <property type="protein sequence ID" value="OAP60197.1"/>
    <property type="molecule type" value="Genomic_DNA"/>
</dbReference>
<dbReference type="SUPFAM" id="SSF51905">
    <property type="entry name" value="FAD/NAD(P)-binding domain"/>
    <property type="match status" value="1"/>
</dbReference>
<evidence type="ECO:0000256" key="3">
    <source>
        <dbReference type="PIRSR" id="PIRSR000137-2"/>
    </source>
</evidence>
<keyword evidence="6" id="KW-1185">Reference proteome</keyword>
<feature type="active site" description="Proton acceptor" evidence="2">
    <location>
        <position position="539"/>
    </location>
</feature>
<dbReference type="PIRSF" id="PIRSF000137">
    <property type="entry name" value="Alcohol_oxidase"/>
    <property type="match status" value="1"/>
</dbReference>
<dbReference type="GO" id="GO:0050660">
    <property type="term" value="F:flavin adenine dinucleotide binding"/>
    <property type="evidence" value="ECO:0007669"/>
    <property type="project" value="InterPro"/>
</dbReference>
<dbReference type="Gene3D" id="3.30.560.10">
    <property type="entry name" value="Glucose Oxidase, domain 3"/>
    <property type="match status" value="1"/>
</dbReference>
<dbReference type="GO" id="GO:0016614">
    <property type="term" value="F:oxidoreductase activity, acting on CH-OH group of donors"/>
    <property type="evidence" value="ECO:0007669"/>
    <property type="project" value="InterPro"/>
</dbReference>
<dbReference type="Pfam" id="PF00732">
    <property type="entry name" value="GMC_oxred_N"/>
    <property type="match status" value="1"/>
</dbReference>
<dbReference type="InterPro" id="IPR000172">
    <property type="entry name" value="GMC_OxRdtase_N"/>
</dbReference>
<dbReference type="PROSITE" id="PS00624">
    <property type="entry name" value="GMC_OXRED_2"/>
    <property type="match status" value="1"/>
</dbReference>
<dbReference type="OrthoDB" id="269227at2759"/>
<evidence type="ECO:0000313" key="5">
    <source>
        <dbReference type="EMBL" id="OAP60197.1"/>
    </source>
</evidence>
<feature type="binding site" evidence="3">
    <location>
        <position position="228"/>
    </location>
    <ligand>
        <name>FAD</name>
        <dbReference type="ChEBI" id="CHEBI:57692"/>
    </ligand>
</feature>
<evidence type="ECO:0000256" key="2">
    <source>
        <dbReference type="PIRSR" id="PIRSR000137-1"/>
    </source>
</evidence>
<dbReference type="PANTHER" id="PTHR11552:SF123">
    <property type="entry name" value="GMC OXIDOREDUCTASE (AFU_ORTHOLOGUE AFUA_2G01770)-RELATED"/>
    <property type="match status" value="1"/>
</dbReference>
<name>A0A178ZK75_9EURO</name>
<dbReference type="InterPro" id="IPR007867">
    <property type="entry name" value="GMC_OxRtase_C"/>
</dbReference>
<feature type="domain" description="Glucose-methanol-choline oxidoreductase N-terminal" evidence="4">
    <location>
        <begin position="266"/>
        <end position="280"/>
    </location>
</feature>
<keyword evidence="3" id="KW-0285">Flavoprotein</keyword>
<dbReference type="Pfam" id="PF05199">
    <property type="entry name" value="GMC_oxred_C"/>
    <property type="match status" value="1"/>
</dbReference>
<dbReference type="AlphaFoldDB" id="A0A178ZK75"/>